<dbReference type="EC" id="3.2.2.3" evidence="5"/>
<keyword evidence="6" id="KW-1185">Reference proteome</keyword>
<dbReference type="InterPro" id="IPR023186">
    <property type="entry name" value="IUNH"/>
</dbReference>
<evidence type="ECO:0000313" key="6">
    <source>
        <dbReference type="Proteomes" id="UP001498398"/>
    </source>
</evidence>
<sequence length="363" mass="39275">MADTTKTIWLDCDPGHDDVTAILLALYLPNIHLLGISTTHGNAGHHYCAINAARSLVAFGANDSIRVYPGVPKPLILQAQHAPSIHGLDGLGGVEGLPAVDDPVVLNRIAKDSEGHNIRALEGMHKHIKDTWKNGTGSKVSIISTGPMTNIALFVTVYPELLDAVEQFVFMGGGVGLGNMNPAAEFNIMCDPHAAQIVLDANVPTVMVPINVTHQAIVTRTIHHHLLTATSSSSDGLTPSLPAAKTALRHMLSTLISFFTDTYKTVFGFNDGPPLHDALTVAYVSCPEMFKAKRFRVDVEMHGHHTVGETVVDVYNFRECDDSWGIKGKNCLVTETLQVEKFFTMLLESVAKCDAFSPLNKHS</sequence>
<dbReference type="InterPro" id="IPR036452">
    <property type="entry name" value="Ribo_hydro-like"/>
</dbReference>
<name>A0ABR1K2H4_9AGAR</name>
<organism evidence="5 6">
    <name type="scientific">Marasmiellus scandens</name>
    <dbReference type="NCBI Taxonomy" id="2682957"/>
    <lineage>
        <taxon>Eukaryota</taxon>
        <taxon>Fungi</taxon>
        <taxon>Dikarya</taxon>
        <taxon>Basidiomycota</taxon>
        <taxon>Agaricomycotina</taxon>
        <taxon>Agaricomycetes</taxon>
        <taxon>Agaricomycetidae</taxon>
        <taxon>Agaricales</taxon>
        <taxon>Marasmiineae</taxon>
        <taxon>Omphalotaceae</taxon>
        <taxon>Marasmiellus</taxon>
    </lineage>
</organism>
<proteinExistence type="inferred from homology"/>
<comment type="similarity">
    <text evidence="1">Belongs to the IUNH family.</text>
</comment>
<gene>
    <name evidence="5" type="primary">URH1</name>
    <name evidence="5" type="ORF">VKT23_001764</name>
</gene>
<dbReference type="SUPFAM" id="SSF53590">
    <property type="entry name" value="Nucleoside hydrolase"/>
    <property type="match status" value="1"/>
</dbReference>
<evidence type="ECO:0000256" key="1">
    <source>
        <dbReference type="ARBA" id="ARBA00009176"/>
    </source>
</evidence>
<dbReference type="InterPro" id="IPR001910">
    <property type="entry name" value="Inosine/uridine_hydrolase_dom"/>
</dbReference>
<keyword evidence="3 5" id="KW-0326">Glycosidase</keyword>
<evidence type="ECO:0000313" key="5">
    <source>
        <dbReference type="EMBL" id="KAK7470335.1"/>
    </source>
</evidence>
<protein>
    <submittedName>
        <fullName evidence="5">Uridine nucleosidase 1</fullName>
        <ecNumber evidence="5">3.2.2.3</ecNumber>
    </submittedName>
</protein>
<dbReference type="Proteomes" id="UP001498398">
    <property type="component" value="Unassembled WGS sequence"/>
</dbReference>
<evidence type="ECO:0000256" key="2">
    <source>
        <dbReference type="ARBA" id="ARBA00022801"/>
    </source>
</evidence>
<dbReference type="PANTHER" id="PTHR12304:SF4">
    <property type="entry name" value="URIDINE NUCLEOSIDASE"/>
    <property type="match status" value="1"/>
</dbReference>
<dbReference type="Gene3D" id="3.90.245.10">
    <property type="entry name" value="Ribonucleoside hydrolase-like"/>
    <property type="match status" value="1"/>
</dbReference>
<feature type="domain" description="Inosine/uridine-preferring nucleoside hydrolase" evidence="4">
    <location>
        <begin position="8"/>
        <end position="343"/>
    </location>
</feature>
<dbReference type="Pfam" id="PF01156">
    <property type="entry name" value="IU_nuc_hydro"/>
    <property type="match status" value="1"/>
</dbReference>
<dbReference type="EMBL" id="JBANRG010000002">
    <property type="protein sequence ID" value="KAK7470335.1"/>
    <property type="molecule type" value="Genomic_DNA"/>
</dbReference>
<accession>A0ABR1K2H4</accession>
<evidence type="ECO:0000259" key="4">
    <source>
        <dbReference type="Pfam" id="PF01156"/>
    </source>
</evidence>
<comment type="caution">
    <text evidence="5">The sequence shown here is derived from an EMBL/GenBank/DDBJ whole genome shotgun (WGS) entry which is preliminary data.</text>
</comment>
<evidence type="ECO:0000256" key="3">
    <source>
        <dbReference type="ARBA" id="ARBA00023295"/>
    </source>
</evidence>
<dbReference type="GO" id="GO:0045437">
    <property type="term" value="F:uridine nucleosidase activity"/>
    <property type="evidence" value="ECO:0007669"/>
    <property type="project" value="UniProtKB-EC"/>
</dbReference>
<dbReference type="PANTHER" id="PTHR12304">
    <property type="entry name" value="INOSINE-URIDINE PREFERRING NUCLEOSIDE HYDROLASE"/>
    <property type="match status" value="1"/>
</dbReference>
<keyword evidence="2 5" id="KW-0378">Hydrolase</keyword>
<reference evidence="5 6" key="1">
    <citation type="submission" date="2024-01" db="EMBL/GenBank/DDBJ databases">
        <title>A draft genome for the cacao thread blight pathogen Marasmiellus scandens.</title>
        <authorList>
            <person name="Baruah I.K."/>
            <person name="Leung J."/>
            <person name="Bukari Y."/>
            <person name="Amoako-Attah I."/>
            <person name="Meinhardt L.W."/>
            <person name="Bailey B.A."/>
            <person name="Cohen S.P."/>
        </authorList>
    </citation>
    <scope>NUCLEOTIDE SEQUENCE [LARGE SCALE GENOMIC DNA]</scope>
    <source>
        <strain evidence="5 6">GH-19</strain>
    </source>
</reference>